<protein>
    <submittedName>
        <fullName evidence="2">Uncharacterized protein</fullName>
    </submittedName>
</protein>
<dbReference type="Proteomes" id="UP000322234">
    <property type="component" value="Unassembled WGS sequence"/>
</dbReference>
<reference evidence="2" key="1">
    <citation type="submission" date="2019-10" db="EMBL/GenBank/DDBJ databases">
        <title>The sequence and de novo assembly of the wild yak genome.</title>
        <authorList>
            <person name="Liu Y."/>
        </authorList>
    </citation>
    <scope>NUCLEOTIDE SEQUENCE [LARGE SCALE GENOMIC DNA]</scope>
    <source>
        <strain evidence="2">WY2019</strain>
    </source>
</reference>
<evidence type="ECO:0000256" key="1">
    <source>
        <dbReference type="SAM" id="MobiDB-lite"/>
    </source>
</evidence>
<comment type="caution">
    <text evidence="2">The sequence shown here is derived from an EMBL/GenBank/DDBJ whole genome shotgun (WGS) entry which is preliminary data.</text>
</comment>
<name>A0A6B0R2F5_9CETA</name>
<gene>
    <name evidence="2" type="ORF">E5288_WYG009741</name>
</gene>
<feature type="region of interest" description="Disordered" evidence="1">
    <location>
        <begin position="1"/>
        <end position="56"/>
    </location>
</feature>
<feature type="compositionally biased region" description="Basic and acidic residues" evidence="1">
    <location>
        <begin position="30"/>
        <end position="48"/>
    </location>
</feature>
<evidence type="ECO:0000313" key="2">
    <source>
        <dbReference type="EMBL" id="MXQ82676.1"/>
    </source>
</evidence>
<dbReference type="AlphaFoldDB" id="A0A6B0R2F5"/>
<organism evidence="2 3">
    <name type="scientific">Bos mutus</name>
    <name type="common">wild yak</name>
    <dbReference type="NCBI Taxonomy" id="72004"/>
    <lineage>
        <taxon>Eukaryota</taxon>
        <taxon>Metazoa</taxon>
        <taxon>Chordata</taxon>
        <taxon>Craniata</taxon>
        <taxon>Vertebrata</taxon>
        <taxon>Euteleostomi</taxon>
        <taxon>Mammalia</taxon>
        <taxon>Eutheria</taxon>
        <taxon>Laurasiatheria</taxon>
        <taxon>Artiodactyla</taxon>
        <taxon>Ruminantia</taxon>
        <taxon>Pecora</taxon>
        <taxon>Bovidae</taxon>
        <taxon>Bovinae</taxon>
        <taxon>Bos</taxon>
    </lineage>
</organism>
<sequence length="105" mass="11470">MDRMASSMKQVPNPLPKVLSRRGVGAGMEAAERESFERTQRASSKGDRGPTAPAALEPVAGQDLLHQSLYFNQTRKFELLHSVAAECWDQKRAQGSGNTEEGTNP</sequence>
<proteinExistence type="predicted"/>
<evidence type="ECO:0000313" key="3">
    <source>
        <dbReference type="Proteomes" id="UP000322234"/>
    </source>
</evidence>
<dbReference type="EMBL" id="VBQZ03000013">
    <property type="protein sequence ID" value="MXQ82676.1"/>
    <property type="molecule type" value="Genomic_DNA"/>
</dbReference>
<keyword evidence="3" id="KW-1185">Reference proteome</keyword>
<accession>A0A6B0R2F5</accession>